<feature type="compositionally biased region" description="Low complexity" evidence="1">
    <location>
        <begin position="27"/>
        <end position="46"/>
    </location>
</feature>
<feature type="compositionally biased region" description="Low complexity" evidence="1">
    <location>
        <begin position="80"/>
        <end position="101"/>
    </location>
</feature>
<proteinExistence type="predicted"/>
<comment type="caution">
    <text evidence="2">The sequence shown here is derived from an EMBL/GenBank/DDBJ whole genome shotgun (WGS) entry which is preliminary data.</text>
</comment>
<evidence type="ECO:0000313" key="2">
    <source>
        <dbReference type="EMBL" id="KXZ56522.1"/>
    </source>
</evidence>
<reference evidence="3" key="1">
    <citation type="journal article" date="2016" name="Nat. Commun.">
        <title>The Gonium pectorale genome demonstrates co-option of cell cycle regulation during the evolution of multicellularity.</title>
        <authorList>
            <person name="Hanschen E.R."/>
            <person name="Marriage T.N."/>
            <person name="Ferris P.J."/>
            <person name="Hamaji T."/>
            <person name="Toyoda A."/>
            <person name="Fujiyama A."/>
            <person name="Neme R."/>
            <person name="Noguchi H."/>
            <person name="Minakuchi Y."/>
            <person name="Suzuki M."/>
            <person name="Kawai-Toyooka H."/>
            <person name="Smith D.R."/>
            <person name="Sparks H."/>
            <person name="Anderson J."/>
            <person name="Bakaric R."/>
            <person name="Luria V."/>
            <person name="Karger A."/>
            <person name="Kirschner M.W."/>
            <person name="Durand P.M."/>
            <person name="Michod R.E."/>
            <person name="Nozaki H."/>
            <person name="Olson B.J."/>
        </authorList>
    </citation>
    <scope>NUCLEOTIDE SEQUENCE [LARGE SCALE GENOMIC DNA]</scope>
    <source>
        <strain evidence="3">NIES-2863</strain>
    </source>
</reference>
<accession>A0A150H3E2</accession>
<feature type="compositionally biased region" description="Polar residues" evidence="1">
    <location>
        <begin position="1"/>
        <end position="14"/>
    </location>
</feature>
<name>A0A150H3E2_GONPE</name>
<dbReference type="EMBL" id="LSYV01000002">
    <property type="protein sequence ID" value="KXZ56522.1"/>
    <property type="molecule type" value="Genomic_DNA"/>
</dbReference>
<feature type="region of interest" description="Disordered" evidence="1">
    <location>
        <begin position="1"/>
        <end position="101"/>
    </location>
</feature>
<protein>
    <submittedName>
        <fullName evidence="2">Uncharacterized protein</fullName>
    </submittedName>
</protein>
<organism evidence="2 3">
    <name type="scientific">Gonium pectorale</name>
    <name type="common">Green alga</name>
    <dbReference type="NCBI Taxonomy" id="33097"/>
    <lineage>
        <taxon>Eukaryota</taxon>
        <taxon>Viridiplantae</taxon>
        <taxon>Chlorophyta</taxon>
        <taxon>core chlorophytes</taxon>
        <taxon>Chlorophyceae</taxon>
        <taxon>CS clade</taxon>
        <taxon>Chlamydomonadales</taxon>
        <taxon>Volvocaceae</taxon>
        <taxon>Gonium</taxon>
    </lineage>
</organism>
<dbReference type="AlphaFoldDB" id="A0A150H3E2"/>
<evidence type="ECO:0000313" key="3">
    <source>
        <dbReference type="Proteomes" id="UP000075714"/>
    </source>
</evidence>
<dbReference type="Proteomes" id="UP000075714">
    <property type="component" value="Unassembled WGS sequence"/>
</dbReference>
<dbReference type="OrthoDB" id="538906at2759"/>
<feature type="region of interest" description="Disordered" evidence="1">
    <location>
        <begin position="129"/>
        <end position="149"/>
    </location>
</feature>
<evidence type="ECO:0000256" key="1">
    <source>
        <dbReference type="SAM" id="MobiDB-lite"/>
    </source>
</evidence>
<sequence length="149" mass="15042">MTGSESLQRTSTSGWPAWTSVAGQARDAPVAPASATTSTTTADVPPLYSASLAGSKRRSCVEASDGPGAGPDQPGPGPGPDAAEPSSGSGAAVEPPSPSSSFASFAAALAAHYFADYGRVPDVPTHLEEMRQRGSKRQRRLSVEGAAET</sequence>
<gene>
    <name evidence="2" type="ORF">GPECTOR_1g469</name>
</gene>
<keyword evidence="3" id="KW-1185">Reference proteome</keyword>
<feature type="compositionally biased region" description="Low complexity" evidence="1">
    <location>
        <begin position="63"/>
        <end position="72"/>
    </location>
</feature>